<evidence type="ECO:0000313" key="3">
    <source>
        <dbReference type="WBParaSite" id="jg23069"/>
    </source>
</evidence>
<evidence type="ECO:0000313" key="2">
    <source>
        <dbReference type="Proteomes" id="UP000887574"/>
    </source>
</evidence>
<feature type="region of interest" description="Disordered" evidence="1">
    <location>
        <begin position="1"/>
        <end position="64"/>
    </location>
</feature>
<dbReference type="Proteomes" id="UP000887574">
    <property type="component" value="Unplaced"/>
</dbReference>
<keyword evidence="2" id="KW-1185">Reference proteome</keyword>
<organism evidence="2 3">
    <name type="scientific">Ditylenchus dipsaci</name>
    <dbReference type="NCBI Taxonomy" id="166011"/>
    <lineage>
        <taxon>Eukaryota</taxon>
        <taxon>Metazoa</taxon>
        <taxon>Ecdysozoa</taxon>
        <taxon>Nematoda</taxon>
        <taxon>Chromadorea</taxon>
        <taxon>Rhabditida</taxon>
        <taxon>Tylenchina</taxon>
        <taxon>Tylenchomorpha</taxon>
        <taxon>Sphaerularioidea</taxon>
        <taxon>Anguinidae</taxon>
        <taxon>Anguininae</taxon>
        <taxon>Ditylenchus</taxon>
    </lineage>
</organism>
<sequence length="98" mass="11033">MRRRKLQLKSKEFGRIAESSEGQKNQPPSEEPLFGKTLEKSQLLPAQRSQMPPPMQLSLNSKRTQQKMPKIEFIYALDSPDTDSVAVQLGCQLSCSPS</sequence>
<dbReference type="WBParaSite" id="jg23069">
    <property type="protein sequence ID" value="jg23069"/>
    <property type="gene ID" value="jg23069"/>
</dbReference>
<name>A0A915DS33_9BILA</name>
<dbReference type="AlphaFoldDB" id="A0A915DS33"/>
<evidence type="ECO:0000256" key="1">
    <source>
        <dbReference type="SAM" id="MobiDB-lite"/>
    </source>
</evidence>
<protein>
    <submittedName>
        <fullName evidence="3">Uncharacterized protein</fullName>
    </submittedName>
</protein>
<reference evidence="3" key="1">
    <citation type="submission" date="2022-11" db="UniProtKB">
        <authorList>
            <consortium name="WormBaseParasite"/>
        </authorList>
    </citation>
    <scope>IDENTIFICATION</scope>
</reference>
<accession>A0A915DS33</accession>
<proteinExistence type="predicted"/>